<keyword evidence="8" id="KW-0406">Ion transport</keyword>
<evidence type="ECO:0000313" key="10">
    <source>
        <dbReference type="Proteomes" id="UP001500420"/>
    </source>
</evidence>
<evidence type="ECO:0000256" key="4">
    <source>
        <dbReference type="ARBA" id="ARBA00022989"/>
    </source>
</evidence>
<keyword evidence="3 8" id="KW-0812">Transmembrane</keyword>
<evidence type="ECO:0000256" key="6">
    <source>
        <dbReference type="ARBA" id="ARBA00035120"/>
    </source>
</evidence>
<evidence type="ECO:0000256" key="1">
    <source>
        <dbReference type="ARBA" id="ARBA00004651"/>
    </source>
</evidence>
<sequence length="133" mass="13589">MSRTNAPGRGETILLIAVGGFAGAAARYGVELAISSSLLSTLAVNVVGSFALGAIVYENRLVGSFSKRARFVFGTGFLSSFTTYSTFVVDALTAAPPLGLAYLFASYATGFGAVLAARASVRAIANPRGEVVA</sequence>
<dbReference type="AlphaFoldDB" id="A0AAV3TCD2"/>
<comment type="function">
    <text evidence="8">Fluoride-specific ion channel. Important for reducing fluoride concentration in the cell, thus reducing its toxicity.</text>
</comment>
<evidence type="ECO:0000256" key="8">
    <source>
        <dbReference type="HAMAP-Rule" id="MF_00454"/>
    </source>
</evidence>
<dbReference type="GO" id="GO:0140114">
    <property type="term" value="P:cellular detoxification of fluoride"/>
    <property type="evidence" value="ECO:0007669"/>
    <property type="project" value="UniProtKB-UniRule"/>
</dbReference>
<comment type="subcellular location">
    <subcellularLocation>
        <location evidence="1 8">Cell membrane</location>
        <topology evidence="1 8">Multi-pass membrane protein</topology>
    </subcellularLocation>
</comment>
<keyword evidence="8" id="KW-0813">Transport</keyword>
<evidence type="ECO:0000256" key="7">
    <source>
        <dbReference type="ARBA" id="ARBA00035585"/>
    </source>
</evidence>
<organism evidence="9 10">
    <name type="scientific">Natronoarchaeum mannanilyticum</name>
    <dbReference type="NCBI Taxonomy" id="926360"/>
    <lineage>
        <taxon>Archaea</taxon>
        <taxon>Methanobacteriati</taxon>
        <taxon>Methanobacteriota</taxon>
        <taxon>Stenosarchaea group</taxon>
        <taxon>Halobacteria</taxon>
        <taxon>Halobacteriales</taxon>
        <taxon>Natronoarchaeaceae</taxon>
    </lineage>
</organism>
<dbReference type="Pfam" id="PF02537">
    <property type="entry name" value="CRCB"/>
    <property type="match status" value="1"/>
</dbReference>
<name>A0AAV3TCD2_9EURY</name>
<dbReference type="GO" id="GO:0005886">
    <property type="term" value="C:plasma membrane"/>
    <property type="evidence" value="ECO:0007669"/>
    <property type="project" value="UniProtKB-SubCell"/>
</dbReference>
<dbReference type="GO" id="GO:0062054">
    <property type="term" value="F:fluoride channel activity"/>
    <property type="evidence" value="ECO:0007669"/>
    <property type="project" value="UniProtKB-UniRule"/>
</dbReference>
<evidence type="ECO:0000256" key="3">
    <source>
        <dbReference type="ARBA" id="ARBA00022692"/>
    </source>
</evidence>
<dbReference type="EMBL" id="BAAADV010000007">
    <property type="protein sequence ID" value="GAA0677401.1"/>
    <property type="molecule type" value="Genomic_DNA"/>
</dbReference>
<keyword evidence="10" id="KW-1185">Reference proteome</keyword>
<proteinExistence type="inferred from homology"/>
<reference evidence="9 10" key="1">
    <citation type="journal article" date="2019" name="Int. J. Syst. Evol. Microbiol.">
        <title>The Global Catalogue of Microorganisms (GCM) 10K type strain sequencing project: providing services to taxonomists for standard genome sequencing and annotation.</title>
        <authorList>
            <consortium name="The Broad Institute Genomics Platform"/>
            <consortium name="The Broad Institute Genome Sequencing Center for Infectious Disease"/>
            <person name="Wu L."/>
            <person name="Ma J."/>
        </authorList>
    </citation>
    <scope>NUCLEOTIDE SEQUENCE [LARGE SCALE GENOMIC DNA]</scope>
    <source>
        <strain evidence="9 10">JCM 16328</strain>
    </source>
</reference>
<comment type="catalytic activity">
    <reaction evidence="7">
        <text>fluoride(in) = fluoride(out)</text>
        <dbReference type="Rhea" id="RHEA:76159"/>
        <dbReference type="ChEBI" id="CHEBI:17051"/>
    </reaction>
    <physiologicalReaction direction="left-to-right" evidence="7">
        <dbReference type="Rhea" id="RHEA:76160"/>
    </physiologicalReaction>
</comment>
<feature type="transmembrane region" description="Helical" evidence="8">
    <location>
        <begin position="69"/>
        <end position="87"/>
    </location>
</feature>
<keyword evidence="5 8" id="KW-0472">Membrane</keyword>
<dbReference type="RefSeq" id="WP_343774547.1">
    <property type="nucleotide sequence ID" value="NZ_BAAADV010000007.1"/>
</dbReference>
<keyword evidence="8" id="KW-0407">Ion channel</keyword>
<gene>
    <name evidence="8" type="primary">fluC</name>
    <name evidence="8" type="synonym">crcB</name>
    <name evidence="9" type="ORF">GCM10009020_26700</name>
</gene>
<protein>
    <recommendedName>
        <fullName evidence="8">Fluoride-specific ion channel FluC</fullName>
    </recommendedName>
</protein>
<dbReference type="InterPro" id="IPR003691">
    <property type="entry name" value="FluC"/>
</dbReference>
<accession>A0AAV3TCD2</accession>
<feature type="transmembrane region" description="Helical" evidence="8">
    <location>
        <begin position="12"/>
        <end position="30"/>
    </location>
</feature>
<comment type="caution">
    <text evidence="8">Lacks conserved residue(s) required for the propagation of feature annotation.</text>
</comment>
<keyword evidence="2 8" id="KW-1003">Cell membrane</keyword>
<evidence type="ECO:0000256" key="5">
    <source>
        <dbReference type="ARBA" id="ARBA00023136"/>
    </source>
</evidence>
<comment type="caution">
    <text evidence="9">The sequence shown here is derived from an EMBL/GenBank/DDBJ whole genome shotgun (WGS) entry which is preliminary data.</text>
</comment>
<evidence type="ECO:0000256" key="2">
    <source>
        <dbReference type="ARBA" id="ARBA00022475"/>
    </source>
</evidence>
<dbReference type="Proteomes" id="UP001500420">
    <property type="component" value="Unassembled WGS sequence"/>
</dbReference>
<dbReference type="HAMAP" id="MF_00454">
    <property type="entry name" value="FluC"/>
    <property type="match status" value="1"/>
</dbReference>
<feature type="transmembrane region" description="Helical" evidence="8">
    <location>
        <begin position="36"/>
        <end position="57"/>
    </location>
</feature>
<feature type="transmembrane region" description="Helical" evidence="8">
    <location>
        <begin position="99"/>
        <end position="117"/>
    </location>
</feature>
<keyword evidence="4 8" id="KW-1133">Transmembrane helix</keyword>
<evidence type="ECO:0000313" key="9">
    <source>
        <dbReference type="EMBL" id="GAA0677401.1"/>
    </source>
</evidence>
<comment type="similarity">
    <text evidence="6 8">Belongs to the fluoride channel Fluc/FEX (TC 1.A.43) family.</text>
</comment>